<evidence type="ECO:0000256" key="1">
    <source>
        <dbReference type="ARBA" id="ARBA00004651"/>
    </source>
</evidence>
<comment type="subcellular location">
    <subcellularLocation>
        <location evidence="1">Cell membrane</location>
        <topology evidence="1">Multi-pass membrane protein</topology>
    </subcellularLocation>
</comment>
<dbReference type="InterPro" id="IPR001463">
    <property type="entry name" value="Na/Ala_symport"/>
</dbReference>
<gene>
    <name evidence="8" type="primary">alsT_37</name>
    <name evidence="8" type="ORF">SDC9_185639</name>
</gene>
<accession>A0A645HGE3</accession>
<dbReference type="Pfam" id="PF01235">
    <property type="entry name" value="Na_Ala_symp"/>
    <property type="match status" value="1"/>
</dbReference>
<evidence type="ECO:0000256" key="2">
    <source>
        <dbReference type="ARBA" id="ARBA00022448"/>
    </source>
</evidence>
<dbReference type="PANTHER" id="PTHR30330:SF3">
    <property type="entry name" value="TRANSCRIPTIONAL REGULATOR, LRP FAMILY"/>
    <property type="match status" value="1"/>
</dbReference>
<evidence type="ECO:0000313" key="8">
    <source>
        <dbReference type="EMBL" id="MPN38115.1"/>
    </source>
</evidence>
<name>A0A645HGE3_9ZZZZ</name>
<evidence type="ECO:0000256" key="5">
    <source>
        <dbReference type="ARBA" id="ARBA00022989"/>
    </source>
</evidence>
<keyword evidence="2" id="KW-0813">Transport</keyword>
<proteinExistence type="predicted"/>
<feature type="transmembrane region" description="Helical" evidence="7">
    <location>
        <begin position="56"/>
        <end position="76"/>
    </location>
</feature>
<evidence type="ECO:0000256" key="7">
    <source>
        <dbReference type="SAM" id="Phobius"/>
    </source>
</evidence>
<keyword evidence="4 7" id="KW-0812">Transmembrane</keyword>
<dbReference type="AlphaFoldDB" id="A0A645HGE3"/>
<keyword evidence="3" id="KW-1003">Cell membrane</keyword>
<organism evidence="8">
    <name type="scientific">bioreactor metagenome</name>
    <dbReference type="NCBI Taxonomy" id="1076179"/>
    <lineage>
        <taxon>unclassified sequences</taxon>
        <taxon>metagenomes</taxon>
        <taxon>ecological metagenomes</taxon>
    </lineage>
</organism>
<reference evidence="8" key="1">
    <citation type="submission" date="2019-08" db="EMBL/GenBank/DDBJ databases">
        <authorList>
            <person name="Kucharzyk K."/>
            <person name="Murdoch R.W."/>
            <person name="Higgins S."/>
            <person name="Loffler F."/>
        </authorList>
    </citation>
    <scope>NUCLEOTIDE SEQUENCE</scope>
</reference>
<evidence type="ECO:0000256" key="6">
    <source>
        <dbReference type="ARBA" id="ARBA00023136"/>
    </source>
</evidence>
<evidence type="ECO:0000256" key="4">
    <source>
        <dbReference type="ARBA" id="ARBA00022692"/>
    </source>
</evidence>
<keyword evidence="5 7" id="KW-1133">Transmembrane helix</keyword>
<dbReference type="EMBL" id="VSSQ01093146">
    <property type="protein sequence ID" value="MPN38115.1"/>
    <property type="molecule type" value="Genomic_DNA"/>
</dbReference>
<sequence>MFAFSTLISWSYYGNRSATFLFGDKASKVYNIIFTLVVFGGSIGGLELIWDIADTLNGLMAIPNLIGLVCLSGVVAKATKDYFQRRKDANYVEINRTYTDFM</sequence>
<protein>
    <submittedName>
        <fullName evidence="8">Amino-acid carrier protein AlsT</fullName>
    </submittedName>
</protein>
<comment type="caution">
    <text evidence="8">The sequence shown here is derived from an EMBL/GenBank/DDBJ whole genome shotgun (WGS) entry which is preliminary data.</text>
</comment>
<dbReference type="PANTHER" id="PTHR30330">
    <property type="entry name" value="AGSS FAMILY TRANSPORTER, SODIUM-ALANINE"/>
    <property type="match status" value="1"/>
</dbReference>
<dbReference type="GO" id="GO:0005283">
    <property type="term" value="F:amino acid:sodium symporter activity"/>
    <property type="evidence" value="ECO:0007669"/>
    <property type="project" value="InterPro"/>
</dbReference>
<dbReference type="GO" id="GO:0005886">
    <property type="term" value="C:plasma membrane"/>
    <property type="evidence" value="ECO:0007669"/>
    <property type="project" value="UniProtKB-SubCell"/>
</dbReference>
<feature type="transmembrane region" description="Helical" evidence="7">
    <location>
        <begin position="29"/>
        <end position="50"/>
    </location>
</feature>
<keyword evidence="6 7" id="KW-0472">Membrane</keyword>
<evidence type="ECO:0000256" key="3">
    <source>
        <dbReference type="ARBA" id="ARBA00022475"/>
    </source>
</evidence>